<dbReference type="Proteomes" id="UP000438476">
    <property type="component" value="Unassembled WGS sequence"/>
</dbReference>
<evidence type="ECO:0008006" key="3">
    <source>
        <dbReference type="Google" id="ProtNLM"/>
    </source>
</evidence>
<keyword evidence="2" id="KW-1185">Reference proteome</keyword>
<evidence type="ECO:0000313" key="1">
    <source>
        <dbReference type="EMBL" id="MXO64870.1"/>
    </source>
</evidence>
<comment type="caution">
    <text evidence="1">The sequence shown here is derived from an EMBL/GenBank/DDBJ whole genome shotgun (WGS) entry which is preliminary data.</text>
</comment>
<proteinExistence type="predicted"/>
<dbReference type="OrthoDB" id="7605169at2"/>
<name>A0A6I4T4K1_9SPHN</name>
<sequence length="273" mass="30688">MAIGMLVVVAEVDRAQRMGRAEQRIVCKLPDGDSTEAEIVRQVLDQIELLQRTSHAQIHSDRTSFDDSVRHWRYATGTRVDEEPGDVLDEYEGRVAPALMEKMQIGLVEAITNSLHHAYQAGRLDNCREFRERRWWMFTHELDGMLQVIVCDLGIGISRSLPMKWDRNILKKIRNFFRFLPPDLASIKTALVLGETSTEETNRGKGMHQIWNALHESDVGGVVIMSGSSHLAYDAEEAETAEGNYDTSLLGTLISWKVSVSDAARESDGGNCD</sequence>
<dbReference type="RefSeq" id="WP_160735252.1">
    <property type="nucleotide sequence ID" value="NZ_WTYT01000001.1"/>
</dbReference>
<dbReference type="AlphaFoldDB" id="A0A6I4T4K1"/>
<protein>
    <recommendedName>
        <fullName evidence="3">ATP-binding protein</fullName>
    </recommendedName>
</protein>
<organism evidence="1 2">
    <name type="scientific">Altericroceibacterium endophyticum</name>
    <dbReference type="NCBI Taxonomy" id="1808508"/>
    <lineage>
        <taxon>Bacteria</taxon>
        <taxon>Pseudomonadati</taxon>
        <taxon>Pseudomonadota</taxon>
        <taxon>Alphaproteobacteria</taxon>
        <taxon>Sphingomonadales</taxon>
        <taxon>Erythrobacteraceae</taxon>
        <taxon>Altericroceibacterium</taxon>
    </lineage>
</organism>
<gene>
    <name evidence="1" type="ORF">GRI91_03775</name>
</gene>
<evidence type="ECO:0000313" key="2">
    <source>
        <dbReference type="Proteomes" id="UP000438476"/>
    </source>
</evidence>
<dbReference type="EMBL" id="WTYT01000001">
    <property type="protein sequence ID" value="MXO64870.1"/>
    <property type="molecule type" value="Genomic_DNA"/>
</dbReference>
<accession>A0A6I4T4K1</accession>
<reference evidence="1 2" key="1">
    <citation type="submission" date="2019-12" db="EMBL/GenBank/DDBJ databases">
        <title>Genomic-based taxomic classification of the family Erythrobacteraceae.</title>
        <authorList>
            <person name="Xu L."/>
        </authorList>
    </citation>
    <scope>NUCLEOTIDE SEQUENCE [LARGE SCALE GENOMIC DNA]</scope>
    <source>
        <strain evidence="1 2">LMG 29518</strain>
    </source>
</reference>